<gene>
    <name evidence="1" type="ORF">N8E88_15590</name>
</gene>
<organism evidence="1 2">
    <name type="scientific">Phyllobacterium zundukense</name>
    <dbReference type="NCBI Taxonomy" id="1867719"/>
    <lineage>
        <taxon>Bacteria</taxon>
        <taxon>Pseudomonadati</taxon>
        <taxon>Pseudomonadota</taxon>
        <taxon>Alphaproteobacteria</taxon>
        <taxon>Hyphomicrobiales</taxon>
        <taxon>Phyllobacteriaceae</taxon>
        <taxon>Phyllobacterium</taxon>
    </lineage>
</organism>
<evidence type="ECO:0000313" key="2">
    <source>
        <dbReference type="Proteomes" id="UP001061991"/>
    </source>
</evidence>
<proteinExistence type="predicted"/>
<name>A0ACD4D6R2_9HYPH</name>
<dbReference type="Proteomes" id="UP001061991">
    <property type="component" value="Chromosome"/>
</dbReference>
<evidence type="ECO:0000313" key="1">
    <source>
        <dbReference type="EMBL" id="UXN61486.1"/>
    </source>
</evidence>
<sequence>MRTSAQHIEDTPSKTAVVSKALLRSAELLGLTARELSTVVGLSEPSISRLKRNEGTAGPLTGKSYELALLFIRLYRSLDAIVGGDDTVARQWMRTDNTMLGGKPLNRIKTIDGLAHVLAYLDARRAPI</sequence>
<keyword evidence="2" id="KW-1185">Reference proteome</keyword>
<accession>A0ACD4D6R2</accession>
<protein>
    <submittedName>
        <fullName evidence="1">MbcA/ParS/Xre antitoxin family protein</fullName>
    </submittedName>
</protein>
<reference evidence="1" key="1">
    <citation type="submission" date="2022-09" db="EMBL/GenBank/DDBJ databases">
        <title>Interaction between co-microsymbionts with complementary sets of symbiotic genes in legume-rhizobium systems.</title>
        <authorList>
            <person name="Safronova V."/>
            <person name="Sazanova A."/>
            <person name="Afonin A."/>
            <person name="Chirak E."/>
        </authorList>
    </citation>
    <scope>NUCLEOTIDE SEQUENCE</scope>
    <source>
        <strain evidence="1">A18/3m</strain>
    </source>
</reference>
<dbReference type="EMBL" id="CP104973">
    <property type="protein sequence ID" value="UXN61486.1"/>
    <property type="molecule type" value="Genomic_DNA"/>
</dbReference>